<dbReference type="EMBL" id="CAJNOG010000640">
    <property type="protein sequence ID" value="CAF1323835.1"/>
    <property type="molecule type" value="Genomic_DNA"/>
</dbReference>
<proteinExistence type="predicted"/>
<dbReference type="Proteomes" id="UP000663891">
    <property type="component" value="Unassembled WGS sequence"/>
</dbReference>
<dbReference type="Proteomes" id="UP000663844">
    <property type="component" value="Unassembled WGS sequence"/>
</dbReference>
<evidence type="ECO:0000313" key="6">
    <source>
        <dbReference type="EMBL" id="CAF3773079.1"/>
    </source>
</evidence>
<evidence type="ECO:0000313" key="3">
    <source>
        <dbReference type="EMBL" id="CAF1494262.1"/>
    </source>
</evidence>
<dbReference type="EMBL" id="CAJNON010002590">
    <property type="protein sequence ID" value="CAF1513701.1"/>
    <property type="molecule type" value="Genomic_DNA"/>
</dbReference>
<dbReference type="EMBL" id="CAJOAY010007884">
    <property type="protein sequence ID" value="CAF4175503.1"/>
    <property type="molecule type" value="Genomic_DNA"/>
</dbReference>
<dbReference type="OrthoDB" id="2433005at2759"/>
<reference evidence="2" key="1">
    <citation type="submission" date="2021-02" db="EMBL/GenBank/DDBJ databases">
        <authorList>
            <person name="Nowell W R."/>
        </authorList>
    </citation>
    <scope>NUCLEOTIDE SEQUENCE</scope>
</reference>
<dbReference type="AlphaFoldDB" id="A0A815FDY4"/>
<dbReference type="Proteomes" id="UP000663860">
    <property type="component" value="Unassembled WGS sequence"/>
</dbReference>
<sequence length="552" mass="62367">MLKSSGLSTTLLQTIIDITSPSAGTDDRRQAELLRSITTLDKLSEQLQKRGLSISRSATYLRLIPRRSDTNEGKRHVSTAPAKLIRAPNAGRNPHPYSHFAAATIQYLEDLAMLFGTKSVFVISQDDKARVPLGLPAAKKPSTIINAFRVSNGSTYIAVRSGKHDDSTVFTYLTNLFKYLSINKLKEYSHTDNSEIKPIFIVFTDGGPDQKPRFPKIRQYYSDLFIRNDLDALFVATNAPGHSVHNPIERRMASLSHDLSGLILPYDHYGTHLNDSGKTIDIDLEKKTFQLAGGEVLAEVWSNTIIDTHAVIPEYISPSSTLNKPTDRDEQWKSTHVRQSQYCLQIVKCNDIKCCGEHMAGNPSCPVKLEKRQEKNQRTKISNETSAATTQQQHKHAWNGKTKEHLFGAETTTNNATPSIINNNNYQTDIVNMFEKINNTMLIIKQQQDDLKNKFDVIDMKFKSYNNDIIQMKYCIYEILCPLVEKIANPIESKTRGPYKETIQPLYIKLVDFISKNTTTNISMDDASDDNISAEERKTSNRNLYQTITHES</sequence>
<feature type="region of interest" description="Disordered" evidence="1">
    <location>
        <begin position="378"/>
        <end position="399"/>
    </location>
</feature>
<protein>
    <submittedName>
        <fullName evidence="2">Uncharacterized protein</fullName>
    </submittedName>
</protein>
<dbReference type="EMBL" id="CAJOAZ010001155">
    <property type="protein sequence ID" value="CAF3773041.1"/>
    <property type="molecule type" value="Genomic_DNA"/>
</dbReference>
<dbReference type="PANTHER" id="PTHR46954:SF1">
    <property type="entry name" value="C2H2-TYPE DOMAIN-CONTAINING PROTEIN"/>
    <property type="match status" value="1"/>
</dbReference>
<evidence type="ECO:0000313" key="2">
    <source>
        <dbReference type="EMBL" id="CAF1323835.1"/>
    </source>
</evidence>
<evidence type="ECO:0000313" key="5">
    <source>
        <dbReference type="EMBL" id="CAF3773041.1"/>
    </source>
</evidence>
<evidence type="ECO:0000256" key="1">
    <source>
        <dbReference type="SAM" id="MobiDB-lite"/>
    </source>
</evidence>
<feature type="compositionally biased region" description="Polar residues" evidence="1">
    <location>
        <begin position="379"/>
        <end position="392"/>
    </location>
</feature>
<organism evidence="2 8">
    <name type="scientific">Adineta steineri</name>
    <dbReference type="NCBI Taxonomy" id="433720"/>
    <lineage>
        <taxon>Eukaryota</taxon>
        <taxon>Metazoa</taxon>
        <taxon>Spiralia</taxon>
        <taxon>Gnathifera</taxon>
        <taxon>Rotifera</taxon>
        <taxon>Eurotatoria</taxon>
        <taxon>Bdelloidea</taxon>
        <taxon>Adinetida</taxon>
        <taxon>Adinetidae</taxon>
        <taxon>Adineta</taxon>
    </lineage>
</organism>
<evidence type="ECO:0000313" key="7">
    <source>
        <dbReference type="EMBL" id="CAF4175503.1"/>
    </source>
</evidence>
<comment type="caution">
    <text evidence="2">The sequence shown here is derived from an EMBL/GenBank/DDBJ whole genome shotgun (WGS) entry which is preliminary data.</text>
</comment>
<dbReference type="Proteomes" id="UP000663845">
    <property type="component" value="Unassembled WGS sequence"/>
</dbReference>
<dbReference type="Proteomes" id="UP000663881">
    <property type="component" value="Unassembled WGS sequence"/>
</dbReference>
<name>A0A815FDY4_9BILA</name>
<evidence type="ECO:0000313" key="8">
    <source>
        <dbReference type="Proteomes" id="UP000663845"/>
    </source>
</evidence>
<evidence type="ECO:0000313" key="4">
    <source>
        <dbReference type="EMBL" id="CAF1513701.1"/>
    </source>
</evidence>
<gene>
    <name evidence="3" type="ORF">IZO911_LOCUS44658</name>
    <name evidence="2" type="ORF">JYZ213_LOCUS33559</name>
    <name evidence="7" type="ORF">OKA104_LOCUS39591</name>
    <name evidence="5" type="ORF">OXD698_LOCUS16701</name>
    <name evidence="6" type="ORF">OXD698_LOCUS16703</name>
    <name evidence="4" type="ORF">VCS650_LOCUS42912</name>
</gene>
<dbReference type="EMBL" id="CAJNOE010002862">
    <property type="protein sequence ID" value="CAF1494262.1"/>
    <property type="molecule type" value="Genomic_DNA"/>
</dbReference>
<dbReference type="EMBL" id="CAJOAZ010001155">
    <property type="protein sequence ID" value="CAF3773079.1"/>
    <property type="molecule type" value="Genomic_DNA"/>
</dbReference>
<dbReference type="PANTHER" id="PTHR46954">
    <property type="entry name" value="C2H2-TYPE DOMAIN-CONTAINING PROTEIN"/>
    <property type="match status" value="1"/>
</dbReference>
<accession>A0A815FDY4</accession>